<protein>
    <submittedName>
        <fullName evidence="8">DUF350 domain-containing protein</fullName>
    </submittedName>
</protein>
<dbReference type="Pfam" id="PF03994">
    <property type="entry name" value="DUF350"/>
    <property type="match status" value="1"/>
</dbReference>
<dbReference type="KEGG" id="ares:IWH25_01130"/>
<evidence type="ECO:0000256" key="4">
    <source>
        <dbReference type="ARBA" id="ARBA00022692"/>
    </source>
</evidence>
<evidence type="ECO:0000256" key="5">
    <source>
        <dbReference type="ARBA" id="ARBA00022989"/>
    </source>
</evidence>
<dbReference type="AlphaFoldDB" id="A0A974Y3T9"/>
<dbReference type="GO" id="GO:0005886">
    <property type="term" value="C:plasma membrane"/>
    <property type="evidence" value="ECO:0007669"/>
    <property type="project" value="UniProtKB-SubCell"/>
</dbReference>
<proteinExistence type="inferred from homology"/>
<feature type="transmembrane region" description="Helical" evidence="7">
    <location>
        <begin position="111"/>
        <end position="130"/>
    </location>
</feature>
<reference evidence="8" key="1">
    <citation type="submission" date="2020-11" db="EMBL/GenBank/DDBJ databases">
        <title>Azospira restricta DSM 18626 genome sequence.</title>
        <authorList>
            <person name="Moe W.M."/>
        </authorList>
    </citation>
    <scope>NUCLEOTIDE SEQUENCE</scope>
    <source>
        <strain evidence="8">DSM 18626</strain>
    </source>
</reference>
<comment type="similarity">
    <text evidence="2">Belongs to the UPF0719 family.</text>
</comment>
<feature type="transmembrane region" description="Helical" evidence="7">
    <location>
        <begin position="77"/>
        <end position="99"/>
    </location>
</feature>
<keyword evidence="3" id="KW-1003">Cell membrane</keyword>
<organism evidence="8 9">
    <name type="scientific">Azospira restricta</name>
    <dbReference type="NCBI Taxonomy" id="404405"/>
    <lineage>
        <taxon>Bacteria</taxon>
        <taxon>Pseudomonadati</taxon>
        <taxon>Pseudomonadota</taxon>
        <taxon>Betaproteobacteria</taxon>
        <taxon>Rhodocyclales</taxon>
        <taxon>Rhodocyclaceae</taxon>
        <taxon>Azospira</taxon>
    </lineage>
</organism>
<dbReference type="EMBL" id="CP064781">
    <property type="protein sequence ID" value="QRJ63996.1"/>
    <property type="molecule type" value="Genomic_DNA"/>
</dbReference>
<evidence type="ECO:0000313" key="9">
    <source>
        <dbReference type="Proteomes" id="UP000663444"/>
    </source>
</evidence>
<dbReference type="PANTHER" id="PTHR40043">
    <property type="entry name" value="UPF0719 INNER MEMBRANE PROTEIN YJFL"/>
    <property type="match status" value="1"/>
</dbReference>
<evidence type="ECO:0000256" key="3">
    <source>
        <dbReference type="ARBA" id="ARBA00022475"/>
    </source>
</evidence>
<dbReference type="RefSeq" id="WP_203387527.1">
    <property type="nucleotide sequence ID" value="NZ_CP064781.1"/>
</dbReference>
<accession>A0A974Y3T9</accession>
<evidence type="ECO:0000256" key="1">
    <source>
        <dbReference type="ARBA" id="ARBA00004651"/>
    </source>
</evidence>
<evidence type="ECO:0000313" key="8">
    <source>
        <dbReference type="EMBL" id="QRJ63996.1"/>
    </source>
</evidence>
<keyword evidence="6 7" id="KW-0472">Membrane</keyword>
<evidence type="ECO:0000256" key="7">
    <source>
        <dbReference type="SAM" id="Phobius"/>
    </source>
</evidence>
<feature type="transmembrane region" description="Helical" evidence="7">
    <location>
        <begin position="12"/>
        <end position="33"/>
    </location>
</feature>
<evidence type="ECO:0000256" key="2">
    <source>
        <dbReference type="ARBA" id="ARBA00005779"/>
    </source>
</evidence>
<feature type="transmembrane region" description="Helical" evidence="7">
    <location>
        <begin position="45"/>
        <end position="65"/>
    </location>
</feature>
<dbReference type="Proteomes" id="UP000663444">
    <property type="component" value="Chromosome"/>
</dbReference>
<keyword evidence="5 7" id="KW-1133">Transmembrane helix</keyword>
<gene>
    <name evidence="8" type="ORF">IWH25_01130</name>
</gene>
<comment type="subcellular location">
    <subcellularLocation>
        <location evidence="1">Cell membrane</location>
        <topology evidence="1">Multi-pass membrane protein</topology>
    </subcellularLocation>
</comment>
<evidence type="ECO:0000256" key="6">
    <source>
        <dbReference type="ARBA" id="ARBA00023136"/>
    </source>
</evidence>
<sequence length="134" mass="13934">MLNHLLTALPSFFAYFGVAVLLIALFLLVYVNVTPYEEFALIRAGNAAAAISLSGALLGFVLPIANAIAHSDTLADLAAWGAIAGVVQILAYLAVRFGLPAMRVDIHDGKMAPAIFLAALSVGVGIINAACMSY</sequence>
<dbReference type="InterPro" id="IPR007140">
    <property type="entry name" value="DUF350"/>
</dbReference>
<dbReference type="PANTHER" id="PTHR40043:SF1">
    <property type="entry name" value="UPF0719 INNER MEMBRANE PROTEIN YJFL"/>
    <property type="match status" value="1"/>
</dbReference>
<keyword evidence="4 7" id="KW-0812">Transmembrane</keyword>
<keyword evidence="9" id="KW-1185">Reference proteome</keyword>
<name>A0A974Y3T9_9RHOO</name>